<evidence type="ECO:0000313" key="2">
    <source>
        <dbReference type="Proteomes" id="UP000178636"/>
    </source>
</evidence>
<organism evidence="1 2">
    <name type="scientific">Candidatus Lloydbacteria bacterium RIFCSPHIGHO2_02_FULL_54_17</name>
    <dbReference type="NCBI Taxonomy" id="1798664"/>
    <lineage>
        <taxon>Bacteria</taxon>
        <taxon>Candidatus Lloydiibacteriota</taxon>
    </lineage>
</organism>
<sequence>MTVAKTHFNSNTQHLKGATVNRYFSNERFAAEFLRPLVAQHPLHLLFLTCHMVKVYASGEVETRNPRLRITIVAGHSLGASIDTNDIVPASYARSLRLGQASVRNALGEVVLDGGEHTLLVAYAGKDSFTEGLAEALLLRKKTKQSTLVLLTCNCALEEKLRAIGDDPSVGALYVTEICGGMSAMRDILEVVLKGEYPTLQ</sequence>
<accession>A0A1G2DF50</accession>
<comment type="caution">
    <text evidence="1">The sequence shown here is derived from an EMBL/GenBank/DDBJ whole genome shotgun (WGS) entry which is preliminary data.</text>
</comment>
<proteinExistence type="predicted"/>
<name>A0A1G2DF50_9BACT</name>
<dbReference type="EMBL" id="MHLO01000022">
    <property type="protein sequence ID" value="OGZ12239.1"/>
    <property type="molecule type" value="Genomic_DNA"/>
</dbReference>
<evidence type="ECO:0000313" key="1">
    <source>
        <dbReference type="EMBL" id="OGZ12239.1"/>
    </source>
</evidence>
<protein>
    <submittedName>
        <fullName evidence="1">Uncharacterized protein</fullName>
    </submittedName>
</protein>
<gene>
    <name evidence="1" type="ORF">A3C93_03710</name>
</gene>
<dbReference type="Proteomes" id="UP000178636">
    <property type="component" value="Unassembled WGS sequence"/>
</dbReference>
<reference evidence="1 2" key="1">
    <citation type="journal article" date="2016" name="Nat. Commun.">
        <title>Thousands of microbial genomes shed light on interconnected biogeochemical processes in an aquifer system.</title>
        <authorList>
            <person name="Anantharaman K."/>
            <person name="Brown C.T."/>
            <person name="Hug L.A."/>
            <person name="Sharon I."/>
            <person name="Castelle C.J."/>
            <person name="Probst A.J."/>
            <person name="Thomas B.C."/>
            <person name="Singh A."/>
            <person name="Wilkins M.J."/>
            <person name="Karaoz U."/>
            <person name="Brodie E.L."/>
            <person name="Williams K.H."/>
            <person name="Hubbard S.S."/>
            <person name="Banfield J.F."/>
        </authorList>
    </citation>
    <scope>NUCLEOTIDE SEQUENCE [LARGE SCALE GENOMIC DNA]</scope>
</reference>
<dbReference type="AlphaFoldDB" id="A0A1G2DF50"/>